<feature type="transmembrane region" description="Helical" evidence="6">
    <location>
        <begin position="108"/>
        <end position="129"/>
    </location>
</feature>
<comment type="similarity">
    <text evidence="2">Belongs to the CD225/Dispanin family.</text>
</comment>
<dbReference type="InterPro" id="IPR051423">
    <property type="entry name" value="CD225/Dispanin"/>
</dbReference>
<name>A0A8B7YP23_ACAPL</name>
<evidence type="ECO:0000256" key="3">
    <source>
        <dbReference type="ARBA" id="ARBA00022692"/>
    </source>
</evidence>
<dbReference type="Proteomes" id="UP000694845">
    <property type="component" value="Unplaced"/>
</dbReference>
<accession>A0A8B7YP23</accession>
<comment type="subcellular location">
    <subcellularLocation>
        <location evidence="1">Membrane</location>
    </subcellularLocation>
</comment>
<dbReference type="GeneID" id="110981170"/>
<dbReference type="OrthoDB" id="10465112at2759"/>
<sequence>MSDSASDEFPYSILKERTLEQLAKGERPGTFYVSTVTTPPTNSQPKGKEVALTLMPSDTTAAANGLEDESKLNIEEPGAVTGCEEPRCEIIIHTSQEDDLKTLYATDYFTFALFVFLCCFLPFGVAGLVKNHQSRVKAVEGDYDGAVKAAKEALRYATAGCIIGTVCYLGFAAFGLAVMIMSVTGDVY</sequence>
<evidence type="ECO:0000256" key="6">
    <source>
        <dbReference type="SAM" id="Phobius"/>
    </source>
</evidence>
<keyword evidence="7" id="KW-1185">Reference proteome</keyword>
<evidence type="ECO:0000256" key="5">
    <source>
        <dbReference type="ARBA" id="ARBA00023136"/>
    </source>
</evidence>
<organism evidence="7 8">
    <name type="scientific">Acanthaster planci</name>
    <name type="common">Crown-of-thorns starfish</name>
    <dbReference type="NCBI Taxonomy" id="133434"/>
    <lineage>
        <taxon>Eukaryota</taxon>
        <taxon>Metazoa</taxon>
        <taxon>Echinodermata</taxon>
        <taxon>Eleutherozoa</taxon>
        <taxon>Asterozoa</taxon>
        <taxon>Asteroidea</taxon>
        <taxon>Valvatacea</taxon>
        <taxon>Valvatida</taxon>
        <taxon>Acanthasteridae</taxon>
        <taxon>Acanthaster</taxon>
    </lineage>
</organism>
<feature type="transmembrane region" description="Helical" evidence="6">
    <location>
        <begin position="156"/>
        <end position="181"/>
    </location>
</feature>
<dbReference type="OMA" id="GCEEPRC"/>
<proteinExistence type="inferred from homology"/>
<gene>
    <name evidence="8" type="primary">LOC110981170</name>
</gene>
<evidence type="ECO:0000256" key="2">
    <source>
        <dbReference type="ARBA" id="ARBA00006843"/>
    </source>
</evidence>
<dbReference type="PANTHER" id="PTHR14948:SF44">
    <property type="entry name" value="PROLINE-RICH TRANSMEMBRANE PROTEIN 1-LIKE"/>
    <property type="match status" value="1"/>
</dbReference>
<dbReference type="AlphaFoldDB" id="A0A8B7YP23"/>
<dbReference type="GO" id="GO:0016020">
    <property type="term" value="C:membrane"/>
    <property type="evidence" value="ECO:0007669"/>
    <property type="project" value="UniProtKB-SubCell"/>
</dbReference>
<dbReference type="PANTHER" id="PTHR14948">
    <property type="entry name" value="NG5"/>
    <property type="match status" value="1"/>
</dbReference>
<dbReference type="InterPro" id="IPR007593">
    <property type="entry name" value="CD225/Dispanin_fam"/>
</dbReference>
<evidence type="ECO:0000256" key="4">
    <source>
        <dbReference type="ARBA" id="ARBA00022989"/>
    </source>
</evidence>
<dbReference type="RefSeq" id="XP_022094200.1">
    <property type="nucleotide sequence ID" value="XM_022238508.1"/>
</dbReference>
<evidence type="ECO:0000256" key="1">
    <source>
        <dbReference type="ARBA" id="ARBA00004370"/>
    </source>
</evidence>
<dbReference type="KEGG" id="aplc:110981170"/>
<keyword evidence="5 6" id="KW-0472">Membrane</keyword>
<protein>
    <submittedName>
        <fullName evidence="8">Synapse differentiation-inducing gene protein 1-like</fullName>
    </submittedName>
</protein>
<dbReference type="Pfam" id="PF04505">
    <property type="entry name" value="CD225"/>
    <property type="match status" value="1"/>
</dbReference>
<keyword evidence="4 6" id="KW-1133">Transmembrane helix</keyword>
<keyword evidence="3 6" id="KW-0812">Transmembrane</keyword>
<evidence type="ECO:0000313" key="7">
    <source>
        <dbReference type="Proteomes" id="UP000694845"/>
    </source>
</evidence>
<reference evidence="8" key="1">
    <citation type="submission" date="2025-08" db="UniProtKB">
        <authorList>
            <consortium name="RefSeq"/>
        </authorList>
    </citation>
    <scope>IDENTIFICATION</scope>
</reference>
<evidence type="ECO:0000313" key="8">
    <source>
        <dbReference type="RefSeq" id="XP_022094200.1"/>
    </source>
</evidence>